<evidence type="ECO:0000256" key="1">
    <source>
        <dbReference type="ARBA" id="ARBA00004141"/>
    </source>
</evidence>
<keyword evidence="7" id="KW-1185">Reference proteome</keyword>
<dbReference type="GO" id="GO:0016020">
    <property type="term" value="C:membrane"/>
    <property type="evidence" value="ECO:0007669"/>
    <property type="project" value="UniProtKB-SubCell"/>
</dbReference>
<dbReference type="OrthoDB" id="269173at2759"/>
<name>A0A8K0XS21_9AGAR</name>
<dbReference type="PANTHER" id="PTHR43461">
    <property type="entry name" value="TRANSMEMBRANE PROTEIN 256"/>
    <property type="match status" value="1"/>
</dbReference>
<organism evidence="6 7">
    <name type="scientific">Cristinia sonorae</name>
    <dbReference type="NCBI Taxonomy" id="1940300"/>
    <lineage>
        <taxon>Eukaryota</taxon>
        <taxon>Fungi</taxon>
        <taxon>Dikarya</taxon>
        <taxon>Basidiomycota</taxon>
        <taxon>Agaricomycotina</taxon>
        <taxon>Agaricomycetes</taxon>
        <taxon>Agaricomycetidae</taxon>
        <taxon>Agaricales</taxon>
        <taxon>Pleurotineae</taxon>
        <taxon>Stephanosporaceae</taxon>
        <taxon>Cristinia</taxon>
    </lineage>
</organism>
<accession>A0A8K0XS21</accession>
<reference evidence="6" key="1">
    <citation type="journal article" date="2021" name="New Phytol.">
        <title>Evolutionary innovations through gain and loss of genes in the ectomycorrhizal Boletales.</title>
        <authorList>
            <person name="Wu G."/>
            <person name="Miyauchi S."/>
            <person name="Morin E."/>
            <person name="Kuo A."/>
            <person name="Drula E."/>
            <person name="Varga T."/>
            <person name="Kohler A."/>
            <person name="Feng B."/>
            <person name="Cao Y."/>
            <person name="Lipzen A."/>
            <person name="Daum C."/>
            <person name="Hundley H."/>
            <person name="Pangilinan J."/>
            <person name="Johnson J."/>
            <person name="Barry K."/>
            <person name="LaButti K."/>
            <person name="Ng V."/>
            <person name="Ahrendt S."/>
            <person name="Min B."/>
            <person name="Choi I.G."/>
            <person name="Park H."/>
            <person name="Plett J.M."/>
            <person name="Magnuson J."/>
            <person name="Spatafora J.W."/>
            <person name="Nagy L.G."/>
            <person name="Henrissat B."/>
            <person name="Grigoriev I.V."/>
            <person name="Yang Z.L."/>
            <person name="Xu J."/>
            <person name="Martin F.M."/>
        </authorList>
    </citation>
    <scope>NUCLEOTIDE SEQUENCE</scope>
    <source>
        <strain evidence="6">KKN 215</strain>
    </source>
</reference>
<dbReference type="AlphaFoldDB" id="A0A8K0XS21"/>
<feature type="transmembrane region" description="Helical" evidence="5">
    <location>
        <begin position="57"/>
        <end position="74"/>
    </location>
</feature>
<evidence type="ECO:0000256" key="5">
    <source>
        <dbReference type="SAM" id="Phobius"/>
    </source>
</evidence>
<dbReference type="Proteomes" id="UP000813824">
    <property type="component" value="Unassembled WGS sequence"/>
</dbReference>
<dbReference type="Pfam" id="PF04241">
    <property type="entry name" value="DUF423"/>
    <property type="match status" value="1"/>
</dbReference>
<evidence type="ECO:0000313" key="7">
    <source>
        <dbReference type="Proteomes" id="UP000813824"/>
    </source>
</evidence>
<keyword evidence="4 5" id="KW-0472">Membrane</keyword>
<evidence type="ECO:0008006" key="8">
    <source>
        <dbReference type="Google" id="ProtNLM"/>
    </source>
</evidence>
<evidence type="ECO:0000313" key="6">
    <source>
        <dbReference type="EMBL" id="KAH8102499.1"/>
    </source>
</evidence>
<dbReference type="PANTHER" id="PTHR43461:SF1">
    <property type="entry name" value="TRANSMEMBRANE PROTEIN 256"/>
    <property type="match status" value="1"/>
</dbReference>
<evidence type="ECO:0000256" key="4">
    <source>
        <dbReference type="ARBA" id="ARBA00023136"/>
    </source>
</evidence>
<keyword evidence="2 5" id="KW-0812">Transmembrane</keyword>
<proteinExistence type="predicted"/>
<comment type="subcellular location">
    <subcellularLocation>
        <location evidence="1">Membrane</location>
        <topology evidence="1">Multi-pass membrane protein</topology>
    </subcellularLocation>
</comment>
<dbReference type="EMBL" id="JAEVFJ010000009">
    <property type="protein sequence ID" value="KAH8102499.1"/>
    <property type="molecule type" value="Genomic_DNA"/>
</dbReference>
<evidence type="ECO:0000256" key="2">
    <source>
        <dbReference type="ARBA" id="ARBA00022692"/>
    </source>
</evidence>
<keyword evidence="3 5" id="KW-1133">Transmembrane helix</keyword>
<feature type="transmembrane region" description="Helical" evidence="5">
    <location>
        <begin position="19"/>
        <end position="37"/>
    </location>
</feature>
<feature type="transmembrane region" description="Helical" evidence="5">
    <location>
        <begin position="109"/>
        <end position="128"/>
    </location>
</feature>
<feature type="transmembrane region" description="Helical" evidence="5">
    <location>
        <begin position="81"/>
        <end position="103"/>
    </location>
</feature>
<comment type="caution">
    <text evidence="6">The sequence shown here is derived from an EMBL/GenBank/DDBJ whole genome shotgun (WGS) entry which is preliminary data.</text>
</comment>
<evidence type="ECO:0000256" key="3">
    <source>
        <dbReference type="ARBA" id="ARBA00022989"/>
    </source>
</evidence>
<sequence>MATPSTPLLSGIRASRSLLLWRSGAILAAVGIASGAFGTHTLRARPGVNVHAWETASHYAILNGLALLAVSLHPRFSAHRFAGPAILSGAIVFSGSIATMVLGGDRFKWLGPITPLGGLTMIAGYLALAF</sequence>
<gene>
    <name evidence="6" type="ORF">BXZ70DRAFT_928755</name>
</gene>
<protein>
    <recommendedName>
        <fullName evidence="8">DUF423-domain-containing protein</fullName>
    </recommendedName>
</protein>
<dbReference type="InterPro" id="IPR006696">
    <property type="entry name" value="DUF423"/>
</dbReference>